<gene>
    <name evidence="2" type="ORF">SV7mr_26390</name>
</gene>
<dbReference type="EMBL" id="CP036272">
    <property type="protein sequence ID" value="QDT60122.1"/>
    <property type="molecule type" value="Genomic_DNA"/>
</dbReference>
<feature type="domain" description="FecR protein" evidence="1">
    <location>
        <begin position="189"/>
        <end position="242"/>
    </location>
</feature>
<dbReference type="SUPFAM" id="SSF49899">
    <property type="entry name" value="Concanavalin A-like lectins/glucanases"/>
    <property type="match status" value="1"/>
</dbReference>
<dbReference type="Pfam" id="PF13385">
    <property type="entry name" value="Laminin_G_3"/>
    <property type="match status" value="1"/>
</dbReference>
<dbReference type="Gene3D" id="2.60.120.1440">
    <property type="match status" value="1"/>
</dbReference>
<dbReference type="Proteomes" id="UP000315003">
    <property type="component" value="Chromosome"/>
</dbReference>
<dbReference type="PANTHER" id="PTHR30273:SF2">
    <property type="entry name" value="PROTEIN FECR"/>
    <property type="match status" value="1"/>
</dbReference>
<evidence type="ECO:0000313" key="2">
    <source>
        <dbReference type="EMBL" id="QDT60122.1"/>
    </source>
</evidence>
<protein>
    <submittedName>
        <fullName evidence="2">FecR protein</fullName>
    </submittedName>
</protein>
<dbReference type="RefSeq" id="WP_145272427.1">
    <property type="nucleotide sequence ID" value="NZ_CP036272.1"/>
</dbReference>
<dbReference type="OrthoDB" id="258532at2"/>
<dbReference type="Pfam" id="PF04773">
    <property type="entry name" value="FecR"/>
    <property type="match status" value="1"/>
</dbReference>
<dbReference type="PANTHER" id="PTHR30273">
    <property type="entry name" value="PERIPLASMIC SIGNAL SENSOR AND SIGMA FACTOR ACTIVATOR FECR-RELATED"/>
    <property type="match status" value="1"/>
</dbReference>
<keyword evidence="3" id="KW-1185">Reference proteome</keyword>
<dbReference type="InterPro" id="IPR006860">
    <property type="entry name" value="FecR"/>
</dbReference>
<dbReference type="Gene3D" id="2.60.120.200">
    <property type="match status" value="1"/>
</dbReference>
<dbReference type="InterPro" id="IPR013320">
    <property type="entry name" value="ConA-like_dom_sf"/>
</dbReference>
<name>A0A517SVH1_9BACT</name>
<sequence>MTAAPHELIDAALDGRISEADFARLQDAMLHDAELRLAYLRANNLHQAIREQAAFLSAASQSASDDNGSFLPTPALPPSATAIRWPVKLALATGLAFCIASLAYFAGWNASTSNRLTGNSTETLLSGHATLRRSLNINWTDQQSPFQDGQVLPQGKLQFAAGVAEIDFFCGASVVIEGPADLDIVSDWEVTLHTGRLRASVPPAARGFKVNAAETQIVDLGTEFAVVVSDRNADVQVIDGEIRIDGGQLDGTHLLTGQRRSLTHDQPTDSALESILTTKQLQLKYQDALASHWLRWQSATQSIAARDDLIAYYPITSCIQGRTVQNVGPTGSLNDGQIVGPVQVDDGRFPALSSALDFSSPGSRVRTRIDGEFSAFSFTCWVNINRLDNLYNALFMADGYENGEPHWQIRNDGSLMFSVMVDDTQEIKVNTRFEDKPVTDAGLHRVYFTKPVWNDSMRDRWIHLAAVYDLDGRKVSQYVNGELVGEETIPQKFVPQTLRIGGAELGNWGQPFRNSPWFAVRNLNGKIDDMLLLDSALDAQAIRALYQLGKPLGYE</sequence>
<dbReference type="InterPro" id="IPR012373">
    <property type="entry name" value="Ferrdict_sens_TM"/>
</dbReference>
<accession>A0A517SVH1</accession>
<dbReference type="AlphaFoldDB" id="A0A517SVH1"/>
<evidence type="ECO:0000313" key="3">
    <source>
        <dbReference type="Proteomes" id="UP000315003"/>
    </source>
</evidence>
<evidence type="ECO:0000259" key="1">
    <source>
        <dbReference type="Pfam" id="PF04773"/>
    </source>
</evidence>
<reference evidence="2 3" key="1">
    <citation type="submission" date="2019-02" db="EMBL/GenBank/DDBJ databases">
        <title>Deep-cultivation of Planctomycetes and their phenomic and genomic characterization uncovers novel biology.</title>
        <authorList>
            <person name="Wiegand S."/>
            <person name="Jogler M."/>
            <person name="Boedeker C."/>
            <person name="Pinto D."/>
            <person name="Vollmers J."/>
            <person name="Rivas-Marin E."/>
            <person name="Kohn T."/>
            <person name="Peeters S.H."/>
            <person name="Heuer A."/>
            <person name="Rast P."/>
            <person name="Oberbeckmann S."/>
            <person name="Bunk B."/>
            <person name="Jeske O."/>
            <person name="Meyerdierks A."/>
            <person name="Storesund J.E."/>
            <person name="Kallscheuer N."/>
            <person name="Luecker S."/>
            <person name="Lage O.M."/>
            <person name="Pohl T."/>
            <person name="Merkel B.J."/>
            <person name="Hornburger P."/>
            <person name="Mueller R.-W."/>
            <person name="Bruemmer F."/>
            <person name="Labrenz M."/>
            <person name="Spormann A.M."/>
            <person name="Op den Camp H."/>
            <person name="Overmann J."/>
            <person name="Amann R."/>
            <person name="Jetten M.S.M."/>
            <person name="Mascher T."/>
            <person name="Medema M.H."/>
            <person name="Devos D.P."/>
            <person name="Kaster A.-K."/>
            <person name="Ovreas L."/>
            <person name="Rohde M."/>
            <person name="Galperin M.Y."/>
            <person name="Jogler C."/>
        </authorList>
    </citation>
    <scope>NUCLEOTIDE SEQUENCE [LARGE SCALE GENOMIC DNA]</scope>
    <source>
        <strain evidence="2 3">SV_7m_r</strain>
    </source>
</reference>
<organism evidence="2 3">
    <name type="scientific">Stieleria bergensis</name>
    <dbReference type="NCBI Taxonomy" id="2528025"/>
    <lineage>
        <taxon>Bacteria</taxon>
        <taxon>Pseudomonadati</taxon>
        <taxon>Planctomycetota</taxon>
        <taxon>Planctomycetia</taxon>
        <taxon>Pirellulales</taxon>
        <taxon>Pirellulaceae</taxon>
        <taxon>Stieleria</taxon>
    </lineage>
</organism>
<proteinExistence type="predicted"/>
<dbReference type="GO" id="GO:0016989">
    <property type="term" value="F:sigma factor antagonist activity"/>
    <property type="evidence" value="ECO:0007669"/>
    <property type="project" value="TreeGrafter"/>
</dbReference>